<dbReference type="PANTHER" id="PTHR11662">
    <property type="entry name" value="SOLUTE CARRIER FAMILY 17"/>
    <property type="match status" value="1"/>
</dbReference>
<feature type="region of interest" description="Disordered" evidence="5">
    <location>
        <begin position="60"/>
        <end position="97"/>
    </location>
</feature>
<protein>
    <submittedName>
        <fullName evidence="7">Uncharacterized protein</fullName>
    </submittedName>
</protein>
<feature type="transmembrane region" description="Helical" evidence="6">
    <location>
        <begin position="313"/>
        <end position="332"/>
    </location>
</feature>
<dbReference type="PANTHER" id="PTHR11662:SF399">
    <property type="entry name" value="FI19708P1-RELATED"/>
    <property type="match status" value="1"/>
</dbReference>
<comment type="subcellular location">
    <subcellularLocation>
        <location evidence="1">Membrane</location>
        <topology evidence="1">Multi-pass membrane protein</topology>
    </subcellularLocation>
</comment>
<keyword evidence="4 6" id="KW-0472">Membrane</keyword>
<evidence type="ECO:0000256" key="5">
    <source>
        <dbReference type="SAM" id="MobiDB-lite"/>
    </source>
</evidence>
<accession>A0A7R9AUQ9</accession>
<dbReference type="GO" id="GO:0016020">
    <property type="term" value="C:membrane"/>
    <property type="evidence" value="ECO:0007669"/>
    <property type="project" value="UniProtKB-SubCell"/>
</dbReference>
<feature type="transmembrane region" description="Helical" evidence="6">
    <location>
        <begin position="338"/>
        <end position="358"/>
    </location>
</feature>
<keyword evidence="3 6" id="KW-1133">Transmembrane helix</keyword>
<keyword evidence="2 6" id="KW-0812">Transmembrane</keyword>
<feature type="compositionally biased region" description="Basic and acidic residues" evidence="5">
    <location>
        <begin position="85"/>
        <end position="97"/>
    </location>
</feature>
<feature type="compositionally biased region" description="Basic residues" evidence="5">
    <location>
        <begin position="73"/>
        <end position="84"/>
    </location>
</feature>
<feature type="transmembrane region" description="Helical" evidence="6">
    <location>
        <begin position="281"/>
        <end position="301"/>
    </location>
</feature>
<dbReference type="GO" id="GO:0006820">
    <property type="term" value="P:monoatomic anion transport"/>
    <property type="evidence" value="ECO:0007669"/>
    <property type="project" value="TreeGrafter"/>
</dbReference>
<reference evidence="7" key="1">
    <citation type="submission" date="2020-11" db="EMBL/GenBank/DDBJ databases">
        <authorList>
            <person name="Tran Van P."/>
        </authorList>
    </citation>
    <scope>NUCLEOTIDE SEQUENCE</scope>
</reference>
<evidence type="ECO:0000256" key="3">
    <source>
        <dbReference type="ARBA" id="ARBA00022989"/>
    </source>
</evidence>
<evidence type="ECO:0000256" key="1">
    <source>
        <dbReference type="ARBA" id="ARBA00004141"/>
    </source>
</evidence>
<organism evidence="7">
    <name type="scientific">Timema shepardi</name>
    <name type="common">Walking stick</name>
    <dbReference type="NCBI Taxonomy" id="629360"/>
    <lineage>
        <taxon>Eukaryota</taxon>
        <taxon>Metazoa</taxon>
        <taxon>Ecdysozoa</taxon>
        <taxon>Arthropoda</taxon>
        <taxon>Hexapoda</taxon>
        <taxon>Insecta</taxon>
        <taxon>Pterygota</taxon>
        <taxon>Neoptera</taxon>
        <taxon>Polyneoptera</taxon>
        <taxon>Phasmatodea</taxon>
        <taxon>Timematodea</taxon>
        <taxon>Timematoidea</taxon>
        <taxon>Timematidae</taxon>
        <taxon>Timema</taxon>
    </lineage>
</organism>
<dbReference type="InterPro" id="IPR050382">
    <property type="entry name" value="MFS_Na/Anion_cotransporter"/>
</dbReference>
<name>A0A7R9AUQ9_TIMSH</name>
<evidence type="ECO:0000256" key="6">
    <source>
        <dbReference type="SAM" id="Phobius"/>
    </source>
</evidence>
<feature type="transmembrane region" description="Helical" evidence="6">
    <location>
        <begin position="622"/>
        <end position="640"/>
    </location>
</feature>
<evidence type="ECO:0000313" key="7">
    <source>
        <dbReference type="EMBL" id="CAD7260834.1"/>
    </source>
</evidence>
<dbReference type="EMBL" id="OC001872">
    <property type="protein sequence ID" value="CAD7260834.1"/>
    <property type="molecule type" value="Genomic_DNA"/>
</dbReference>
<evidence type="ECO:0000256" key="2">
    <source>
        <dbReference type="ARBA" id="ARBA00022692"/>
    </source>
</evidence>
<evidence type="ECO:0000256" key="4">
    <source>
        <dbReference type="ARBA" id="ARBA00023136"/>
    </source>
</evidence>
<gene>
    <name evidence="7" type="ORF">TSIB3V08_LOCUS4994</name>
</gene>
<feature type="transmembrane region" description="Helical" evidence="6">
    <location>
        <begin position="583"/>
        <end position="602"/>
    </location>
</feature>
<dbReference type="AlphaFoldDB" id="A0A7R9AUQ9"/>
<dbReference type="InterPro" id="IPR036259">
    <property type="entry name" value="MFS_trans_sf"/>
</dbReference>
<dbReference type="SUPFAM" id="SSF103473">
    <property type="entry name" value="MFS general substrate transporter"/>
    <property type="match status" value="1"/>
</dbReference>
<dbReference type="GO" id="GO:0022857">
    <property type="term" value="F:transmembrane transporter activity"/>
    <property type="evidence" value="ECO:0007669"/>
    <property type="project" value="TreeGrafter"/>
</dbReference>
<sequence length="685" mass="76882">MSVRARVVHPRLKDLVISYPLWRGLTAATPGFDSPRRHSAQGPALMHKLPDWDQYMREGKKGESTANHVPSRQYKKGWPPKRGLRMRDEPKKQQQCEDRTLPAFLGSGFSAPFIREVKSHDNDSVLKQQISPVADILAWRNCQVGSSESGNSRTAFDARWWRSIPTRYMFAAEACFTILLMTYNSAGVPIAVTAMIYKVTVIGGDENDTDVCHEPVVNDTFIRKYFSSHHPVYEKDTKIFVWNCELHSVSDVVFDCCAHAHIGGRWGVRRDCQPGEFEWDGMTRTTVIAAGEIGMLFSYLVSARICEIFGTRYIVGFSFLINGGVACLQPTFIRLNVWLYVCGSVIPGFNILFTRWLVGKERMIVAALVFSAPKKPRGYCTVENNRLILTDTCFYVGQQIVPRAPWLKIIVSLPLWAHIAVSMSTAWINYTISIQLPLYLTKVFHFNIETTCPVASAIYVFRDPSIFVDAEGYFGRFLGNFSDMPAALPLDGGVVTIEPSSLIQRSHDYYKHTLLHRQQVRALEPKWRVTLSATVGPALMIIIIPQLKCDKVGVMNLLSITMFLNGAYLGGSFMNQLDISPNYAGSVAAFVSTLSGLIQVGGPLAAGALTNQEDTLTTWSKVFYNSSGISFFPVFLFLVFGSTSQQYWDKLDHNEADIPQRRKNKSVNTISIKFGSKYPQMETVD</sequence>
<feature type="transmembrane region" description="Helical" evidence="6">
    <location>
        <begin position="553"/>
        <end position="571"/>
    </location>
</feature>
<proteinExistence type="predicted"/>